<dbReference type="RefSeq" id="WP_014704819.1">
    <property type="nucleotide sequence ID" value="NC_017856.1"/>
</dbReference>
<evidence type="ECO:0000313" key="2">
    <source>
        <dbReference type="Proteomes" id="UP000009145"/>
    </source>
</evidence>
<dbReference type="Gene3D" id="3.40.140.10">
    <property type="entry name" value="Cytidine Deaminase, domain 2"/>
    <property type="match status" value="1"/>
</dbReference>
<dbReference type="KEGG" id="mec:Q7C_2264"/>
<name>I1YKF7_METFJ</name>
<protein>
    <submittedName>
        <fullName evidence="1">Mov34/MPN/PAD-1 family protein</fullName>
    </submittedName>
</protein>
<keyword evidence="2" id="KW-1185">Reference proteome</keyword>
<dbReference type="PATRIC" id="fig|754477.3.peg.2231"/>
<reference evidence="1 2" key="1">
    <citation type="journal article" date="2012" name="J. Bacteriol.">
        <title>Complete genome sequences of Methylophaga sp. strain JAM1 and Methylophaga sp. strain JAM7.</title>
        <authorList>
            <person name="Villeneuve C."/>
            <person name="Martineau C."/>
            <person name="Mauffrey F."/>
            <person name="Villemur R."/>
        </authorList>
    </citation>
    <scope>NUCLEOTIDE SEQUENCE [LARGE SCALE GENOMIC DNA]</scope>
    <source>
        <strain evidence="1 2">JAM7</strain>
    </source>
</reference>
<dbReference type="Proteomes" id="UP000009145">
    <property type="component" value="Chromosome"/>
</dbReference>
<gene>
    <name evidence="1" type="ordered locus">Q7C_2264</name>
</gene>
<evidence type="ECO:0000313" key="1">
    <source>
        <dbReference type="EMBL" id="AFJ03400.1"/>
    </source>
</evidence>
<dbReference type="eggNOG" id="COG1310">
    <property type="taxonomic scope" value="Bacteria"/>
</dbReference>
<sequence precursor="true">MTIKQSVRLSRPLVNALLHEAQISSDKTIAGLVTQRESTFRCQPIQAQSDGAGVFFAISAAERRVAIQAAEQQGGQLFAVYQSYPKAPALPAVTDADVAGLPETLYLVISLNTKGVLEMRGFQRQANQLEEVDLMI</sequence>
<proteinExistence type="predicted"/>
<accession>I1YKF7</accession>
<dbReference type="SUPFAM" id="SSF102712">
    <property type="entry name" value="JAB1/MPN domain"/>
    <property type="match status" value="1"/>
</dbReference>
<dbReference type="AlphaFoldDB" id="I1YKF7"/>
<dbReference type="OrthoDB" id="9802958at2"/>
<dbReference type="EMBL" id="CP003380">
    <property type="protein sequence ID" value="AFJ03400.1"/>
    <property type="molecule type" value="Genomic_DNA"/>
</dbReference>
<dbReference type="HOGENOM" id="CLU_116765_2_0_6"/>
<organism evidence="1 2">
    <name type="scientific">Methylophaga frappieri (strain ATCC BAA-2434 / DSM 25690 / JAM7)</name>
    <dbReference type="NCBI Taxonomy" id="754477"/>
    <lineage>
        <taxon>Bacteria</taxon>
        <taxon>Pseudomonadati</taxon>
        <taxon>Pseudomonadota</taxon>
        <taxon>Gammaproteobacteria</taxon>
        <taxon>Thiotrichales</taxon>
        <taxon>Piscirickettsiaceae</taxon>
        <taxon>Methylophaga</taxon>
    </lineage>
</organism>
<dbReference type="STRING" id="754477.Q7C_2264"/>